<evidence type="ECO:0000313" key="2">
    <source>
        <dbReference type="EMBL" id="QBH14841.1"/>
    </source>
</evidence>
<feature type="domain" description="Sulfatase-modifying factor enzyme-like" evidence="1">
    <location>
        <begin position="40"/>
        <end position="285"/>
    </location>
</feature>
<dbReference type="Proteomes" id="UP000293902">
    <property type="component" value="Chromosome"/>
</dbReference>
<dbReference type="Gene3D" id="3.90.1580.10">
    <property type="entry name" value="paralog of FGE (formylglycine-generating enzyme)"/>
    <property type="match status" value="1"/>
</dbReference>
<evidence type="ECO:0000259" key="1">
    <source>
        <dbReference type="Pfam" id="PF03781"/>
    </source>
</evidence>
<keyword evidence="5" id="KW-1185">Reference proteome</keyword>
<dbReference type="GO" id="GO:0120147">
    <property type="term" value="F:formylglycine-generating oxidase activity"/>
    <property type="evidence" value="ECO:0007669"/>
    <property type="project" value="TreeGrafter"/>
</dbReference>
<sequence>MRLKSLFTISLFLLIFTLINQSVVLDAFAQNFFINKIGMKFVLIPAGAFIMGSPDSEKGRQKDEKQHRVVITKSFYMSETEVTQGQWDRLVSPNPSSFKLGNYYPMDTVSWYDAIEFIRFLNKREGSRKYRLPTEAEWEYACRAGSQTAFATGDVTTFSCKEPEAALIDHAWYCFNSGGFSPAGNFKPHPVKLLKPNKWGLYDMHGNVQEWVQDACEWRTIWSAGTGTITRTYVDNITDPLETKGGHRVVRGGGWFQNSKYQRCAYRTNYKPVARRNSLGFRIVRER</sequence>
<dbReference type="InterPro" id="IPR005532">
    <property type="entry name" value="SUMF_dom"/>
</dbReference>
<dbReference type="OrthoDB" id="9768004at2"/>
<dbReference type="EMBL" id="CP036313">
    <property type="protein sequence ID" value="QBH14841.1"/>
    <property type="molecule type" value="Genomic_DNA"/>
</dbReference>
<proteinExistence type="predicted"/>
<reference evidence="3 4" key="1">
    <citation type="submission" date="2018-06" db="EMBL/GenBank/DDBJ databases">
        <title>Complete Genome Sequence of Desulfobacter hydrogenophilus (DSM3380).</title>
        <authorList>
            <person name="Marietou A."/>
            <person name="Schreiber L."/>
            <person name="Marshall I."/>
            <person name="Jorgensen B."/>
        </authorList>
    </citation>
    <scope>NUCLEOTIDE SEQUENCE [LARGE SCALE GENOMIC DNA]</scope>
    <source>
        <strain evidence="3 4">DSM 3380</strain>
    </source>
</reference>
<protein>
    <submittedName>
        <fullName evidence="3">Formylglycine-generating enzyme family protein</fullName>
    </submittedName>
</protein>
<organism evidence="3 4">
    <name type="scientific">Desulfobacter hydrogenophilus</name>
    <dbReference type="NCBI Taxonomy" id="2291"/>
    <lineage>
        <taxon>Bacteria</taxon>
        <taxon>Pseudomonadati</taxon>
        <taxon>Thermodesulfobacteriota</taxon>
        <taxon>Desulfobacteria</taxon>
        <taxon>Desulfobacterales</taxon>
        <taxon>Desulfobacteraceae</taxon>
        <taxon>Desulfobacter</taxon>
    </lineage>
</organism>
<reference evidence="2 5" key="2">
    <citation type="submission" date="2019-02" db="EMBL/GenBank/DDBJ databases">
        <title>Complete genome sequence of Desulfobacter hydrogenophilus AcRS1.</title>
        <authorList>
            <person name="Marietou A."/>
            <person name="Lund M.B."/>
            <person name="Marshall I.P.G."/>
            <person name="Schreiber L."/>
            <person name="Jorgensen B."/>
        </authorList>
    </citation>
    <scope>NUCLEOTIDE SEQUENCE [LARGE SCALE GENOMIC DNA]</scope>
    <source>
        <strain evidence="2 5">AcRS1</strain>
    </source>
</reference>
<accession>A0A328F9Y1</accession>
<gene>
    <name evidence="3" type="ORF">DO021_14090</name>
    <name evidence="2" type="ORF">EYB58_19120</name>
</gene>
<evidence type="ECO:0000313" key="3">
    <source>
        <dbReference type="EMBL" id="RAM01348.1"/>
    </source>
</evidence>
<dbReference type="SUPFAM" id="SSF56436">
    <property type="entry name" value="C-type lectin-like"/>
    <property type="match status" value="1"/>
</dbReference>
<dbReference type="Pfam" id="PF03781">
    <property type="entry name" value="FGE-sulfatase"/>
    <property type="match status" value="1"/>
</dbReference>
<dbReference type="PANTHER" id="PTHR23150">
    <property type="entry name" value="SULFATASE MODIFYING FACTOR 1, 2"/>
    <property type="match status" value="1"/>
</dbReference>
<dbReference type="EMBL" id="QLNI01000028">
    <property type="protein sequence ID" value="RAM01348.1"/>
    <property type="molecule type" value="Genomic_DNA"/>
</dbReference>
<dbReference type="InterPro" id="IPR051043">
    <property type="entry name" value="Sulfatase_Mod_Factor_Kinase"/>
</dbReference>
<dbReference type="InterPro" id="IPR042095">
    <property type="entry name" value="SUMF_sf"/>
</dbReference>
<dbReference type="Proteomes" id="UP000248798">
    <property type="component" value="Unassembled WGS sequence"/>
</dbReference>
<evidence type="ECO:0000313" key="4">
    <source>
        <dbReference type="Proteomes" id="UP000248798"/>
    </source>
</evidence>
<name>A0A328F9Y1_9BACT</name>
<dbReference type="InterPro" id="IPR016187">
    <property type="entry name" value="CTDL_fold"/>
</dbReference>
<dbReference type="PANTHER" id="PTHR23150:SF19">
    <property type="entry name" value="FORMYLGLYCINE-GENERATING ENZYME"/>
    <property type="match status" value="1"/>
</dbReference>
<dbReference type="AlphaFoldDB" id="A0A328F9Y1"/>
<dbReference type="RefSeq" id="WP_111957760.1">
    <property type="nucleotide sequence ID" value="NZ_CP036313.1"/>
</dbReference>
<evidence type="ECO:0000313" key="5">
    <source>
        <dbReference type="Proteomes" id="UP000293902"/>
    </source>
</evidence>